<name>A0AB37UT72_9CYAN</name>
<comment type="caution">
    <text evidence="3">The sequence shown here is derived from an EMBL/GenBank/DDBJ whole genome shotgun (WGS) entry which is preliminary data.</text>
</comment>
<feature type="chain" id="PRO_5044251551" evidence="2">
    <location>
        <begin position="31"/>
        <end position="114"/>
    </location>
</feature>
<dbReference type="Proteomes" id="UP000282574">
    <property type="component" value="Unassembled WGS sequence"/>
</dbReference>
<feature type="compositionally biased region" description="Polar residues" evidence="1">
    <location>
        <begin position="97"/>
        <end position="114"/>
    </location>
</feature>
<keyword evidence="4" id="KW-1185">Reference proteome</keyword>
<dbReference type="AlphaFoldDB" id="A0AB37UT72"/>
<protein>
    <submittedName>
        <fullName evidence="3">Uncharacterized protein</fullName>
    </submittedName>
</protein>
<evidence type="ECO:0000256" key="2">
    <source>
        <dbReference type="SAM" id="SignalP"/>
    </source>
</evidence>
<evidence type="ECO:0000313" key="3">
    <source>
        <dbReference type="EMBL" id="RUT14690.1"/>
    </source>
</evidence>
<organism evidence="3 4">
    <name type="scientific">Chroococcidiopsis cubana SAG 39.79</name>
    <dbReference type="NCBI Taxonomy" id="388085"/>
    <lineage>
        <taxon>Bacteria</taxon>
        <taxon>Bacillati</taxon>
        <taxon>Cyanobacteriota</taxon>
        <taxon>Cyanophyceae</taxon>
        <taxon>Chroococcidiopsidales</taxon>
        <taxon>Chroococcidiopsidaceae</taxon>
        <taxon>Chroococcidiopsis</taxon>
    </lineage>
</organism>
<evidence type="ECO:0000256" key="1">
    <source>
        <dbReference type="SAM" id="MobiDB-lite"/>
    </source>
</evidence>
<reference evidence="3 4" key="1">
    <citation type="journal article" date="2019" name="Genome Biol. Evol.">
        <title>Day and night: Metabolic profiles and evolutionary relationships of six axenic non-marine cyanobacteria.</title>
        <authorList>
            <person name="Will S.E."/>
            <person name="Henke P."/>
            <person name="Boedeker C."/>
            <person name="Huang S."/>
            <person name="Brinkmann H."/>
            <person name="Rohde M."/>
            <person name="Jarek M."/>
            <person name="Friedl T."/>
            <person name="Seufert S."/>
            <person name="Schumacher M."/>
            <person name="Overmann J."/>
            <person name="Neumann-Schaal M."/>
            <person name="Petersen J."/>
        </authorList>
    </citation>
    <scope>NUCLEOTIDE SEQUENCE [LARGE SCALE GENOMIC DNA]</scope>
    <source>
        <strain evidence="3 4">SAG 39.79</strain>
    </source>
</reference>
<sequence>MNTTTRIQTVIRSAAAGLALLGLTAIPAFARNHDRLVIPSASGTAQTQTQSTPNETQMNEMKMEKMQQMNQMMERCNSMMSMMQNMMDSDNMPGMMNHQNNRPGQNMMNRTPRQ</sequence>
<proteinExistence type="predicted"/>
<keyword evidence="2" id="KW-0732">Signal</keyword>
<feature type="signal peptide" evidence="2">
    <location>
        <begin position="1"/>
        <end position="30"/>
    </location>
</feature>
<evidence type="ECO:0000313" key="4">
    <source>
        <dbReference type="Proteomes" id="UP000282574"/>
    </source>
</evidence>
<gene>
    <name evidence="3" type="ORF">DSM107010_02360</name>
</gene>
<accession>A0AB37UT72</accession>
<dbReference type="RefSeq" id="WP_106170887.1">
    <property type="nucleotide sequence ID" value="NZ_JAVKZF010000005.1"/>
</dbReference>
<dbReference type="EMBL" id="RSCK01000001">
    <property type="protein sequence ID" value="RUT14690.1"/>
    <property type="molecule type" value="Genomic_DNA"/>
</dbReference>
<feature type="region of interest" description="Disordered" evidence="1">
    <location>
        <begin position="85"/>
        <end position="114"/>
    </location>
</feature>